<evidence type="ECO:0000259" key="7">
    <source>
        <dbReference type="Pfam" id="PF04826"/>
    </source>
</evidence>
<dbReference type="OrthoDB" id="10017790at2759"/>
<keyword evidence="2" id="KW-0812">Transmembrane</keyword>
<evidence type="ECO:0000256" key="3">
    <source>
        <dbReference type="ARBA" id="ARBA00022787"/>
    </source>
</evidence>
<dbReference type="InterPro" id="IPR016024">
    <property type="entry name" value="ARM-type_fold"/>
</dbReference>
<evidence type="ECO:0000256" key="2">
    <source>
        <dbReference type="ARBA" id="ARBA00022692"/>
    </source>
</evidence>
<dbReference type="Pfam" id="PF04826">
    <property type="entry name" value="Arm_2"/>
    <property type="match status" value="1"/>
</dbReference>
<dbReference type="AlphaFoldDB" id="A0A3B4EYS7"/>
<dbReference type="Ensembl" id="ENSPNYT00000003446.1">
    <property type="protein sequence ID" value="ENSPNYP00000003355.1"/>
    <property type="gene ID" value="ENSPNYG00000002606.1"/>
</dbReference>
<evidence type="ECO:0000256" key="4">
    <source>
        <dbReference type="ARBA" id="ARBA00022989"/>
    </source>
</evidence>
<dbReference type="GeneTree" id="ENSGT00940000165477"/>
<comment type="subcellular location">
    <subcellularLocation>
        <location evidence="1">Mitochondrion outer membrane</location>
        <topology evidence="1">Single-pass membrane protein</topology>
    </subcellularLocation>
</comment>
<dbReference type="InterPro" id="IPR006911">
    <property type="entry name" value="ARM-rpt_dom"/>
</dbReference>
<evidence type="ECO:0000256" key="6">
    <source>
        <dbReference type="ARBA" id="ARBA00023136"/>
    </source>
</evidence>
<dbReference type="STRING" id="303518.ENSPNYP00000003355"/>
<dbReference type="GeneID" id="102212183"/>
<evidence type="ECO:0000313" key="8">
    <source>
        <dbReference type="Ensembl" id="ENSPNYP00000003355.1"/>
    </source>
</evidence>
<evidence type="ECO:0000313" key="10">
    <source>
        <dbReference type="RefSeq" id="XP_005746001.1"/>
    </source>
</evidence>
<feature type="domain" description="Armadillo repeat-containing" evidence="7">
    <location>
        <begin position="92"/>
        <end position="310"/>
    </location>
</feature>
<evidence type="ECO:0000256" key="5">
    <source>
        <dbReference type="ARBA" id="ARBA00023128"/>
    </source>
</evidence>
<sequence length="341" mass="37283">MGDITPRFGNMKALLGLVAGAGASYGIYKLISFKRNKKNATGENPGVKGSQQSEVKIQPGSLLARVSGLDVICPRPADTASGDIIHQSPDNLEPQHLKMLLSCLQTSNNPSDRCRILLTLGNSAAFTVNQNLIREFDGIHIIAGFLSDPAPEVRVQTLNALNNLCMNIQNQEQIKVYVPQVLELIEMSPVNSDLQLGALRLLTNLSVTDKHQHLLKESVTLLLSLLVVSNEALQVQTLKVLVNLSSNPDMMDDIVQAQAPASVVLLFDERTAPAVLLRLLTFAGNLKAWRPSAQVADELRRKQDCLFRVMLDESSQLHGRLVQLLSHPDGEIQAQVARILT</sequence>
<evidence type="ECO:0000313" key="9">
    <source>
        <dbReference type="Proteomes" id="UP000695023"/>
    </source>
</evidence>
<dbReference type="CTD" id="83787"/>
<dbReference type="InterPro" id="IPR051303">
    <property type="entry name" value="Armcx_regulator"/>
</dbReference>
<gene>
    <name evidence="10" type="primary">armc10</name>
</gene>
<dbReference type="InterPro" id="IPR011989">
    <property type="entry name" value="ARM-like"/>
</dbReference>
<proteinExistence type="predicted"/>
<dbReference type="SUPFAM" id="SSF48371">
    <property type="entry name" value="ARM repeat"/>
    <property type="match status" value="1"/>
</dbReference>
<keyword evidence="5" id="KW-0496">Mitochondrion</keyword>
<dbReference type="PANTHER" id="PTHR15712">
    <property type="entry name" value="ARMADILLO REPEAT CONTAINING PROTEIN"/>
    <property type="match status" value="1"/>
</dbReference>
<organism evidence="8">
    <name type="scientific">Pundamilia nyererei</name>
    <dbReference type="NCBI Taxonomy" id="303518"/>
    <lineage>
        <taxon>Eukaryota</taxon>
        <taxon>Metazoa</taxon>
        <taxon>Chordata</taxon>
        <taxon>Craniata</taxon>
        <taxon>Vertebrata</taxon>
        <taxon>Euteleostomi</taxon>
        <taxon>Actinopterygii</taxon>
        <taxon>Neopterygii</taxon>
        <taxon>Teleostei</taxon>
        <taxon>Neoteleostei</taxon>
        <taxon>Acanthomorphata</taxon>
        <taxon>Ovalentaria</taxon>
        <taxon>Cichlomorphae</taxon>
        <taxon>Cichliformes</taxon>
        <taxon>Cichlidae</taxon>
        <taxon>African cichlids</taxon>
        <taxon>Pseudocrenilabrinae</taxon>
        <taxon>Haplochromini</taxon>
        <taxon>Pundamilia</taxon>
    </lineage>
</organism>
<dbReference type="Proteomes" id="UP000695023">
    <property type="component" value="Unplaced"/>
</dbReference>
<reference evidence="10" key="2">
    <citation type="submission" date="2025-04" db="UniProtKB">
        <authorList>
            <consortium name="RefSeq"/>
        </authorList>
    </citation>
    <scope>IDENTIFICATION</scope>
</reference>
<dbReference type="GO" id="GO:0005741">
    <property type="term" value="C:mitochondrial outer membrane"/>
    <property type="evidence" value="ECO:0007669"/>
    <property type="project" value="UniProtKB-SubCell"/>
</dbReference>
<keyword evidence="6" id="KW-0472">Membrane</keyword>
<keyword evidence="9" id="KW-1185">Reference proteome</keyword>
<protein>
    <submittedName>
        <fullName evidence="8">Armadillo repeat containing 10</fullName>
    </submittedName>
    <submittedName>
        <fullName evidence="10">Armadillo repeat-containing protein 10</fullName>
    </submittedName>
</protein>
<reference evidence="8" key="1">
    <citation type="submission" date="2023-09" db="UniProtKB">
        <authorList>
            <consortium name="Ensembl"/>
        </authorList>
    </citation>
    <scope>IDENTIFICATION</scope>
</reference>
<dbReference type="RefSeq" id="XP_005746001.1">
    <property type="nucleotide sequence ID" value="XM_005745944.2"/>
</dbReference>
<keyword evidence="4" id="KW-1133">Transmembrane helix</keyword>
<accession>A0A3B4EYS7</accession>
<name>A0A3B4EYS7_9CICH</name>
<evidence type="ECO:0000256" key="1">
    <source>
        <dbReference type="ARBA" id="ARBA00004572"/>
    </source>
</evidence>
<dbReference type="Gene3D" id="1.25.10.10">
    <property type="entry name" value="Leucine-rich Repeat Variant"/>
    <property type="match status" value="1"/>
</dbReference>
<keyword evidence="3" id="KW-1000">Mitochondrion outer membrane</keyword>
<dbReference type="PANTHER" id="PTHR15712:SF23">
    <property type="entry name" value="ARMADILLO REPEAT CONTAINING 10"/>
    <property type="match status" value="1"/>
</dbReference>